<dbReference type="Pfam" id="PF08100">
    <property type="entry name" value="Dimerisation"/>
    <property type="match status" value="1"/>
</dbReference>
<evidence type="ECO:0000313" key="7">
    <source>
        <dbReference type="EMBL" id="KAJ4749743.1"/>
    </source>
</evidence>
<evidence type="ECO:0000313" key="8">
    <source>
        <dbReference type="Proteomes" id="UP001140206"/>
    </source>
</evidence>
<evidence type="ECO:0000259" key="6">
    <source>
        <dbReference type="Pfam" id="PF08100"/>
    </source>
</evidence>
<proteinExistence type="predicted"/>
<feature type="domain" description="O-methyltransferase C-terminal" evidence="5">
    <location>
        <begin position="127"/>
        <end position="332"/>
    </location>
</feature>
<sequence>MKNNNEVQAIAELWKLIFGFHKSMSLKCALDLGIADAICNHGQPMTLSQLHSVLSLPPSRKPHLFRLMRILSQFGFIFENNASSEVVYDLTPLSRLLTSTKVGSLNLFPFASFHFDDVMLKSSLCMGDWFMQEEKKMPFELAHGVSLWEMAGQDSKLSKIFNDAMVSSSCLFTDFIIKNGGNIFKGTESLVDVGGGVGAISKVIAENFPHVKCTVLDLPHVEGDFSNDRNVKFVPGDMFNYIPPADVVLLKWILHCWSDENCIKILRRCKQAISSREAGGKVLILEAVVGSTSSMISKEPQLLFDLMMMNATEGVERDEQQWSKLFTESGFSSYNIIHTIGFMSIIEVYP</sequence>
<dbReference type="Gene3D" id="1.10.10.10">
    <property type="entry name" value="Winged helix-like DNA-binding domain superfamily/Winged helix DNA-binding domain"/>
    <property type="match status" value="1"/>
</dbReference>
<dbReference type="Pfam" id="PF00891">
    <property type="entry name" value="Methyltransf_2"/>
    <property type="match status" value="1"/>
</dbReference>
<comment type="caution">
    <text evidence="7">The sequence shown here is derived from an EMBL/GenBank/DDBJ whole genome shotgun (WGS) entry which is preliminary data.</text>
</comment>
<evidence type="ECO:0000259" key="5">
    <source>
        <dbReference type="Pfam" id="PF00891"/>
    </source>
</evidence>
<dbReference type="GO" id="GO:0008171">
    <property type="term" value="F:O-methyltransferase activity"/>
    <property type="evidence" value="ECO:0007669"/>
    <property type="project" value="InterPro"/>
</dbReference>
<dbReference type="InterPro" id="IPR036388">
    <property type="entry name" value="WH-like_DNA-bd_sf"/>
</dbReference>
<dbReference type="SUPFAM" id="SSF46785">
    <property type="entry name" value="Winged helix' DNA-binding domain"/>
    <property type="match status" value="1"/>
</dbReference>
<feature type="domain" description="O-methyltransferase dimerisation" evidence="6">
    <location>
        <begin position="14"/>
        <end position="99"/>
    </location>
</feature>
<keyword evidence="3" id="KW-0949">S-adenosyl-L-methionine</keyword>
<dbReference type="PIRSF" id="PIRSF005739">
    <property type="entry name" value="O-mtase"/>
    <property type="match status" value="1"/>
</dbReference>
<dbReference type="InterPro" id="IPR016461">
    <property type="entry name" value="COMT-like"/>
</dbReference>
<evidence type="ECO:0000256" key="1">
    <source>
        <dbReference type="ARBA" id="ARBA00022603"/>
    </source>
</evidence>
<dbReference type="EMBL" id="JAMFTS010000005">
    <property type="protein sequence ID" value="KAJ4749743.1"/>
    <property type="molecule type" value="Genomic_DNA"/>
</dbReference>
<dbReference type="InterPro" id="IPR001077">
    <property type="entry name" value="COMT_C"/>
</dbReference>
<dbReference type="GO" id="GO:0046983">
    <property type="term" value="F:protein dimerization activity"/>
    <property type="evidence" value="ECO:0007669"/>
    <property type="project" value="InterPro"/>
</dbReference>
<name>A0AAV8C2P1_9POAL</name>
<dbReference type="FunFam" id="3.40.50.150:FF:000057">
    <property type="entry name" value="O-methyltransferase ZRP4"/>
    <property type="match status" value="1"/>
</dbReference>
<gene>
    <name evidence="7" type="ORF">LUZ62_084148</name>
</gene>
<dbReference type="InterPro" id="IPR036390">
    <property type="entry name" value="WH_DNA-bd_sf"/>
</dbReference>
<dbReference type="Gene3D" id="3.40.50.150">
    <property type="entry name" value="Vaccinia Virus protein VP39"/>
    <property type="match status" value="1"/>
</dbReference>
<dbReference type="PROSITE" id="PS51683">
    <property type="entry name" value="SAM_OMT_II"/>
    <property type="match status" value="1"/>
</dbReference>
<protein>
    <submittedName>
        <fullName evidence="7">O-methyltransferase family protein</fullName>
    </submittedName>
</protein>
<evidence type="ECO:0000256" key="4">
    <source>
        <dbReference type="PIRSR" id="PIRSR005739-1"/>
    </source>
</evidence>
<dbReference type="SUPFAM" id="SSF53335">
    <property type="entry name" value="S-adenosyl-L-methionine-dependent methyltransferases"/>
    <property type="match status" value="1"/>
</dbReference>
<keyword evidence="2" id="KW-0808">Transferase</keyword>
<evidence type="ECO:0000256" key="3">
    <source>
        <dbReference type="ARBA" id="ARBA00022691"/>
    </source>
</evidence>
<organism evidence="7 8">
    <name type="scientific">Rhynchospora pubera</name>
    <dbReference type="NCBI Taxonomy" id="906938"/>
    <lineage>
        <taxon>Eukaryota</taxon>
        <taxon>Viridiplantae</taxon>
        <taxon>Streptophyta</taxon>
        <taxon>Embryophyta</taxon>
        <taxon>Tracheophyta</taxon>
        <taxon>Spermatophyta</taxon>
        <taxon>Magnoliopsida</taxon>
        <taxon>Liliopsida</taxon>
        <taxon>Poales</taxon>
        <taxon>Cyperaceae</taxon>
        <taxon>Cyperoideae</taxon>
        <taxon>Rhynchosporeae</taxon>
        <taxon>Rhynchospora</taxon>
    </lineage>
</organism>
<dbReference type="Proteomes" id="UP001140206">
    <property type="component" value="Chromosome 5"/>
</dbReference>
<keyword evidence="1" id="KW-0489">Methyltransferase</keyword>
<dbReference type="GO" id="GO:0008757">
    <property type="term" value="F:S-adenosylmethionine-dependent methyltransferase activity"/>
    <property type="evidence" value="ECO:0007669"/>
    <property type="project" value="UniProtKB-ARBA"/>
</dbReference>
<dbReference type="AlphaFoldDB" id="A0AAV8C2P1"/>
<dbReference type="GO" id="GO:0032259">
    <property type="term" value="P:methylation"/>
    <property type="evidence" value="ECO:0007669"/>
    <property type="project" value="UniProtKB-KW"/>
</dbReference>
<evidence type="ECO:0000256" key="2">
    <source>
        <dbReference type="ARBA" id="ARBA00022679"/>
    </source>
</evidence>
<accession>A0AAV8C2P1</accession>
<feature type="active site" description="Proton acceptor" evidence="4">
    <location>
        <position position="255"/>
    </location>
</feature>
<dbReference type="PANTHER" id="PTHR11746">
    <property type="entry name" value="O-METHYLTRANSFERASE"/>
    <property type="match status" value="1"/>
</dbReference>
<dbReference type="InterPro" id="IPR012967">
    <property type="entry name" value="COMT_dimerisation"/>
</dbReference>
<reference evidence="7" key="1">
    <citation type="submission" date="2022-08" db="EMBL/GenBank/DDBJ databases">
        <authorList>
            <person name="Marques A."/>
        </authorList>
    </citation>
    <scope>NUCLEOTIDE SEQUENCE</scope>
    <source>
        <strain evidence="7">RhyPub2mFocal</strain>
        <tissue evidence="7">Leaves</tissue>
    </source>
</reference>
<dbReference type="InterPro" id="IPR029063">
    <property type="entry name" value="SAM-dependent_MTases_sf"/>
</dbReference>
<keyword evidence="8" id="KW-1185">Reference proteome</keyword>